<dbReference type="PROSITE" id="PS50217">
    <property type="entry name" value="BZIP"/>
    <property type="match status" value="1"/>
</dbReference>
<evidence type="ECO:0000256" key="4">
    <source>
        <dbReference type="ARBA" id="ARBA00023159"/>
    </source>
</evidence>
<dbReference type="FunCoup" id="G1TMC2">
    <property type="interactions" value="186"/>
</dbReference>
<evidence type="ECO:0000256" key="1">
    <source>
        <dbReference type="ARBA" id="ARBA00008157"/>
    </source>
</evidence>
<reference evidence="10 11" key="1">
    <citation type="journal article" date="2011" name="Nature">
        <title>A high-resolution map of human evolutionary constraint using 29 mammals.</title>
        <authorList>
            <person name="Lindblad-Toh K."/>
            <person name="Garber M."/>
            <person name="Zuk O."/>
            <person name="Lin M.F."/>
            <person name="Parker B.J."/>
            <person name="Washietl S."/>
            <person name="Kheradpour P."/>
            <person name="Ernst J."/>
            <person name="Jordan G."/>
            <person name="Mauceli E."/>
            <person name="Ward L.D."/>
            <person name="Lowe C.B."/>
            <person name="Holloway A.K."/>
            <person name="Clamp M."/>
            <person name="Gnerre S."/>
            <person name="Alfoldi J."/>
            <person name="Beal K."/>
            <person name="Chang J."/>
            <person name="Clawson H."/>
            <person name="Cuff J."/>
            <person name="Di Palma F."/>
            <person name="Fitzgerald S."/>
            <person name="Flicek P."/>
            <person name="Guttman M."/>
            <person name="Hubisz M.J."/>
            <person name="Jaffe D.B."/>
            <person name="Jungreis I."/>
            <person name="Kent W.J."/>
            <person name="Kostka D."/>
            <person name="Lara M."/>
            <person name="Martins A.L."/>
            <person name="Massingham T."/>
            <person name="Moltke I."/>
            <person name="Raney B.J."/>
            <person name="Rasmussen M.D."/>
            <person name="Robinson J."/>
            <person name="Stark A."/>
            <person name="Vilella A.J."/>
            <person name="Wen J."/>
            <person name="Xie X."/>
            <person name="Zody M.C."/>
            <person name="Baldwin J."/>
            <person name="Bloom T."/>
            <person name="Chin C.W."/>
            <person name="Heiman D."/>
            <person name="Nicol R."/>
            <person name="Nusbaum C."/>
            <person name="Young S."/>
            <person name="Wilkinson J."/>
            <person name="Worley K.C."/>
            <person name="Kovar C.L."/>
            <person name="Muzny D.M."/>
            <person name="Gibbs R.A."/>
            <person name="Cree A."/>
            <person name="Dihn H.H."/>
            <person name="Fowler G."/>
            <person name="Jhangiani S."/>
            <person name="Joshi V."/>
            <person name="Lee S."/>
            <person name="Lewis L.R."/>
            <person name="Nazareth L.V."/>
            <person name="Okwuonu G."/>
            <person name="Santibanez J."/>
            <person name="Warren W.C."/>
            <person name="Mardis E.R."/>
            <person name="Weinstock G.M."/>
            <person name="Wilson R.K."/>
            <person name="Delehaunty K."/>
            <person name="Dooling D."/>
            <person name="Fronik C."/>
            <person name="Fulton L."/>
            <person name="Fulton B."/>
            <person name="Graves T."/>
            <person name="Minx P."/>
            <person name="Sodergren E."/>
            <person name="Birney E."/>
            <person name="Margulies E.H."/>
            <person name="Herrero J."/>
            <person name="Green E.D."/>
            <person name="Haussler D."/>
            <person name="Siepel A."/>
            <person name="Goldman N."/>
            <person name="Pollard K.S."/>
            <person name="Pedersen J.S."/>
            <person name="Lander E.S."/>
            <person name="Kellis M."/>
        </authorList>
    </citation>
    <scope>NUCLEOTIDE SEQUENCE [LARGE SCALE GENOMIC DNA]</scope>
    <source>
        <strain evidence="10 11">Thorbecke inbred</strain>
    </source>
</reference>
<evidence type="ECO:0000313" key="10">
    <source>
        <dbReference type="Ensembl" id="ENSOCUP00000018130.2"/>
    </source>
</evidence>
<reference evidence="10" key="2">
    <citation type="submission" date="2025-08" db="UniProtKB">
        <authorList>
            <consortium name="Ensembl"/>
        </authorList>
    </citation>
    <scope>IDENTIFICATION</scope>
    <source>
        <strain evidence="10">Thorbecke</strain>
    </source>
</reference>
<evidence type="ECO:0000256" key="2">
    <source>
        <dbReference type="ARBA" id="ARBA00023015"/>
    </source>
</evidence>
<dbReference type="GO" id="GO:0050699">
    <property type="term" value="F:WW domain binding"/>
    <property type="evidence" value="ECO:0007669"/>
    <property type="project" value="Ensembl"/>
</dbReference>
<gene>
    <name evidence="10" type="primary">NFE2</name>
</gene>
<feature type="region of interest" description="Disordered" evidence="8">
    <location>
        <begin position="155"/>
        <end position="178"/>
    </location>
</feature>
<dbReference type="GO" id="GO:0000978">
    <property type="term" value="F:RNA polymerase II cis-regulatory region sequence-specific DNA binding"/>
    <property type="evidence" value="ECO:0007669"/>
    <property type="project" value="InterPro"/>
</dbReference>
<dbReference type="InterPro" id="IPR047167">
    <property type="entry name" value="NFE2-like"/>
</dbReference>
<accession>G1TMC2</accession>
<dbReference type="SMR" id="G1TMC2"/>
<dbReference type="InterPro" id="IPR004826">
    <property type="entry name" value="bZIP_Maf"/>
</dbReference>
<dbReference type="GeneTree" id="ENSGT00950000182892"/>
<evidence type="ECO:0000256" key="8">
    <source>
        <dbReference type="SAM" id="MobiDB-lite"/>
    </source>
</evidence>
<evidence type="ECO:0000259" key="9">
    <source>
        <dbReference type="PROSITE" id="PS50217"/>
    </source>
</evidence>
<feature type="coiled-coil region" evidence="7">
    <location>
        <begin position="445"/>
        <end position="472"/>
    </location>
</feature>
<dbReference type="eggNOG" id="KOG3863">
    <property type="taxonomic scope" value="Eukaryota"/>
</dbReference>
<dbReference type="GO" id="GO:0000981">
    <property type="term" value="F:DNA-binding transcription factor activity, RNA polymerase II-specific"/>
    <property type="evidence" value="ECO:0007669"/>
    <property type="project" value="TreeGrafter"/>
</dbReference>
<dbReference type="PANTHER" id="PTHR24411:SF26">
    <property type="entry name" value="TRANSCRIPTION FACTOR NF-E2 45 KDA SUBUNIT"/>
    <property type="match status" value="1"/>
</dbReference>
<dbReference type="SMART" id="SM00338">
    <property type="entry name" value="BRLZ"/>
    <property type="match status" value="1"/>
</dbReference>
<dbReference type="Gene3D" id="1.10.880.10">
    <property type="entry name" value="Transcription factor, Skn-1-like, DNA-binding domain"/>
    <property type="match status" value="1"/>
</dbReference>
<dbReference type="STRING" id="9986.ENSOCUP00000018130"/>
<evidence type="ECO:0000256" key="5">
    <source>
        <dbReference type="ARBA" id="ARBA00023163"/>
    </source>
</evidence>
<dbReference type="InParanoid" id="G1TMC2"/>
<sequence length="534" mass="57782">MWEMWMGDSGESGGTWGVCISGDRSAGERRGGSEGRGQSSLSSHAAHGSTLPLALSSLPLLQSCHLLLPALSNRDLPPGSRAAVQGPRKGRGVQPCWGPLPLLPGQRGVCWPNNEAFVPSWVGAGWLPYVGWGPCLQHVLSSSLHLGRDRGTQEERAELLPVPQSASRPLAPALRPPSFPPLPRGLTDALRICPGPSFQGLNAPSEPSFEPQAPAPFSGPLPPPAYCPCSVPPDAGFPLPPPPYELPAPTSHVPDAPYPYNNMAGPVSKPLTLSGLLNEPLPDPLALLDIGLPAGPPKPQEDPESDSGLSLNYSDAESLELEGTEAGRRRGEYLEMYPVEYPYSLVPSALVHPSYTLPPAEAPLALEPSSGPVRAKPSARGEAGSRDERRALAMKIPFPTDKIVNLPVDDFNELLARYPLTDSQLALVRDIRRRGKNKVAAQNCRKRKLETIVQLERELEQLGSERERLLRARGEADRTLEVMRQQLTELYRDIFQHLRDESGNSYSPEEYVLQQAADGAIFLVPRATKAEATD</sequence>
<dbReference type="PANTHER" id="PTHR24411">
    <property type="entry name" value="NUCLEAR FACTOR ERYTHROID 2-RELATED FACTOR"/>
    <property type="match status" value="1"/>
</dbReference>
<dbReference type="Bgee" id="ENSOCUG00000022954">
    <property type="expression patterns" value="Expressed in blood and 14 other cell types or tissues"/>
</dbReference>
<dbReference type="GO" id="GO:0032993">
    <property type="term" value="C:protein-DNA complex"/>
    <property type="evidence" value="ECO:0007669"/>
    <property type="project" value="Ensembl"/>
</dbReference>
<dbReference type="PaxDb" id="9986-ENSOCUP00000018130"/>
<dbReference type="PROSITE" id="PS00036">
    <property type="entry name" value="BZIP_BASIC"/>
    <property type="match status" value="1"/>
</dbReference>
<dbReference type="Pfam" id="PF03131">
    <property type="entry name" value="bZIP_Maf"/>
    <property type="match status" value="1"/>
</dbReference>
<comment type="similarity">
    <text evidence="1">Belongs to the bZIP family. CNC subfamily.</text>
</comment>
<name>G1TMC2_RABIT</name>
<evidence type="ECO:0000256" key="3">
    <source>
        <dbReference type="ARBA" id="ARBA00023125"/>
    </source>
</evidence>
<dbReference type="EMBL" id="AAGW02059082">
    <property type="status" value="NOT_ANNOTATED_CDS"/>
    <property type="molecule type" value="Genomic_DNA"/>
</dbReference>
<organism evidence="10 11">
    <name type="scientific">Oryctolagus cuniculus</name>
    <name type="common">Rabbit</name>
    <dbReference type="NCBI Taxonomy" id="9986"/>
    <lineage>
        <taxon>Eukaryota</taxon>
        <taxon>Metazoa</taxon>
        <taxon>Chordata</taxon>
        <taxon>Craniata</taxon>
        <taxon>Vertebrata</taxon>
        <taxon>Euteleostomi</taxon>
        <taxon>Mammalia</taxon>
        <taxon>Eutheria</taxon>
        <taxon>Euarchontoglires</taxon>
        <taxon>Glires</taxon>
        <taxon>Lagomorpha</taxon>
        <taxon>Leporidae</taxon>
        <taxon>Oryctolagus</taxon>
    </lineage>
</organism>
<keyword evidence="5" id="KW-0804">Transcription</keyword>
<dbReference type="HOGENOM" id="CLU_058451_0_0_1"/>
<keyword evidence="3" id="KW-0238">DNA-binding</keyword>
<keyword evidence="4" id="KW-0010">Activator</keyword>
<keyword evidence="11" id="KW-1185">Reference proteome</keyword>
<dbReference type="Ensembl" id="ENSOCUT00000023062.2">
    <property type="protein sequence ID" value="ENSOCUP00000018130.2"/>
    <property type="gene ID" value="ENSOCUG00000022954.2"/>
</dbReference>
<dbReference type="GO" id="GO:0042802">
    <property type="term" value="F:identical protein binding"/>
    <property type="evidence" value="ECO:0007669"/>
    <property type="project" value="Ensembl"/>
</dbReference>
<evidence type="ECO:0000313" key="11">
    <source>
        <dbReference type="Proteomes" id="UP000001811"/>
    </source>
</evidence>
<dbReference type="InterPro" id="IPR046347">
    <property type="entry name" value="bZIP_sf"/>
</dbReference>
<feature type="region of interest" description="Disordered" evidence="8">
    <location>
        <begin position="1"/>
        <end position="45"/>
    </location>
</feature>
<dbReference type="AlphaFoldDB" id="G1TMC2"/>
<feature type="domain" description="BZIP" evidence="9">
    <location>
        <begin position="427"/>
        <end position="490"/>
    </location>
</feature>
<evidence type="ECO:0000256" key="7">
    <source>
        <dbReference type="SAM" id="Coils"/>
    </source>
</evidence>
<keyword evidence="6" id="KW-0539">Nucleus</keyword>
<protein>
    <submittedName>
        <fullName evidence="10">Nuclear factor, erythroid 2</fullName>
    </submittedName>
</protein>
<keyword evidence="7" id="KW-0175">Coiled coil</keyword>
<dbReference type="SUPFAM" id="SSF57959">
    <property type="entry name" value="Leucine zipper domain"/>
    <property type="match status" value="1"/>
</dbReference>
<dbReference type="GO" id="GO:0090575">
    <property type="term" value="C:RNA polymerase II transcription regulator complex"/>
    <property type="evidence" value="ECO:0007669"/>
    <property type="project" value="Ensembl"/>
</dbReference>
<proteinExistence type="inferred from homology"/>
<feature type="region of interest" description="Disordered" evidence="8">
    <location>
        <begin position="367"/>
        <end position="387"/>
    </location>
</feature>
<dbReference type="Proteomes" id="UP000001811">
    <property type="component" value="Chromosome 4"/>
</dbReference>
<dbReference type="SUPFAM" id="SSF47454">
    <property type="entry name" value="A DNA-binding domain in eukaryotic transcription factors"/>
    <property type="match status" value="1"/>
</dbReference>
<dbReference type="InterPro" id="IPR004827">
    <property type="entry name" value="bZIP"/>
</dbReference>
<keyword evidence="2" id="KW-0805">Transcription regulation</keyword>
<feature type="region of interest" description="Disordered" evidence="8">
    <location>
        <begin position="288"/>
        <end position="324"/>
    </location>
</feature>
<dbReference type="InterPro" id="IPR008917">
    <property type="entry name" value="TF_DNA-bd_sf"/>
</dbReference>
<evidence type="ECO:0000256" key="6">
    <source>
        <dbReference type="ARBA" id="ARBA00023242"/>
    </source>
</evidence>
<dbReference type="CDD" id="cd14720">
    <property type="entry name" value="bZIP_NFE2-like"/>
    <property type="match status" value="1"/>
</dbReference>
<reference evidence="10" key="3">
    <citation type="submission" date="2025-09" db="UniProtKB">
        <authorList>
            <consortium name="Ensembl"/>
        </authorList>
    </citation>
    <scope>IDENTIFICATION</scope>
    <source>
        <strain evidence="10">Thorbecke</strain>
    </source>
</reference>